<keyword evidence="3 8" id="KW-0999">Mitochondrion inner membrane</keyword>
<dbReference type="GO" id="GO:0035632">
    <property type="term" value="C:mitochondrial prohibitin complex"/>
    <property type="evidence" value="ECO:0007669"/>
    <property type="project" value="UniProtKB-ARBA"/>
</dbReference>
<dbReference type="EMBL" id="JAKLMC020000028">
    <property type="protein sequence ID" value="KAK5950197.1"/>
    <property type="molecule type" value="Genomic_DNA"/>
</dbReference>
<evidence type="ECO:0000256" key="3">
    <source>
        <dbReference type="ARBA" id="ARBA00022792"/>
    </source>
</evidence>
<evidence type="ECO:0000256" key="7">
    <source>
        <dbReference type="ARBA" id="ARBA00066275"/>
    </source>
</evidence>
<comment type="function">
    <text evidence="6">Prohibitin probably acts as a holdase/unfoldase for the stabilization of newly synthesized mitochondrial proteins. Involved in mitophagy. Required for the switch to necrotrophic growth.</text>
</comment>
<dbReference type="FunFam" id="3.30.479.30:FF:000001">
    <property type="entry name" value="Prohibitin 2"/>
    <property type="match status" value="1"/>
</dbReference>
<evidence type="ECO:0000256" key="4">
    <source>
        <dbReference type="ARBA" id="ARBA00023128"/>
    </source>
</evidence>
<dbReference type="GO" id="GO:0000423">
    <property type="term" value="P:mitophagy"/>
    <property type="evidence" value="ECO:0007669"/>
    <property type="project" value="UniProtKB-ARBA"/>
</dbReference>
<dbReference type="PANTHER" id="PTHR23222:SF1">
    <property type="entry name" value="PROHIBITIN-2"/>
    <property type="match status" value="1"/>
</dbReference>
<accession>A0AAN8IJH3</accession>
<evidence type="ECO:0000313" key="11">
    <source>
        <dbReference type="Proteomes" id="UP001316803"/>
    </source>
</evidence>
<name>A0AAN8IJH3_9EURO</name>
<evidence type="ECO:0000256" key="8">
    <source>
        <dbReference type="RuleBase" id="RU366048"/>
    </source>
</evidence>
<dbReference type="PRINTS" id="PR00679">
    <property type="entry name" value="PROHIBITIN"/>
</dbReference>
<evidence type="ECO:0000259" key="9">
    <source>
        <dbReference type="SMART" id="SM00244"/>
    </source>
</evidence>
<feature type="domain" description="Band 7" evidence="9">
    <location>
        <begin position="54"/>
        <end position="215"/>
    </location>
</feature>
<keyword evidence="4" id="KW-0496">Mitochondrion</keyword>
<dbReference type="Proteomes" id="UP001316803">
    <property type="component" value="Unassembled WGS sequence"/>
</dbReference>
<dbReference type="Gene3D" id="3.30.479.30">
    <property type="entry name" value="Band 7 domain"/>
    <property type="match status" value="1"/>
</dbReference>
<comment type="caution">
    <text evidence="10">The sequence shown here is derived from an EMBL/GenBank/DDBJ whole genome shotgun (WGS) entry which is preliminary data.</text>
</comment>
<dbReference type="InterPro" id="IPR036013">
    <property type="entry name" value="Band_7/SPFH_dom_sf"/>
</dbReference>
<comment type="subunit">
    <text evidence="7">The mitochondrial prohibitin complex consists of two subunits (PHB1 and PHB2). The subunits assemble into a membrane-associated ring-shaped supercomplex of approximately 1 mDa. Interacts with ATG24/SNX4; the interaction is direct and plays a role in mitophagy.</text>
</comment>
<dbReference type="Pfam" id="PF01145">
    <property type="entry name" value="Band_7"/>
    <property type="match status" value="1"/>
</dbReference>
<proteinExistence type="inferred from homology"/>
<comment type="similarity">
    <text evidence="2 8">Belongs to the prohibitin family.</text>
</comment>
<evidence type="ECO:0000256" key="1">
    <source>
        <dbReference type="ARBA" id="ARBA00004273"/>
    </source>
</evidence>
<dbReference type="AlphaFoldDB" id="A0AAN8IJH3"/>
<comment type="subcellular location">
    <subcellularLocation>
        <location evidence="1 8">Mitochondrion inner membrane</location>
    </subcellularLocation>
</comment>
<dbReference type="PANTHER" id="PTHR23222">
    <property type="entry name" value="PROHIBITIN"/>
    <property type="match status" value="1"/>
</dbReference>
<gene>
    <name evidence="10" type="primary">PHB2</name>
    <name evidence="10" type="ORF">OHC33_008665</name>
</gene>
<keyword evidence="5" id="KW-0472">Membrane</keyword>
<dbReference type="CDD" id="cd03401">
    <property type="entry name" value="SPFH_prohibitin"/>
    <property type="match status" value="1"/>
</dbReference>
<dbReference type="InterPro" id="IPR000163">
    <property type="entry name" value="Prohibitin"/>
</dbReference>
<keyword evidence="11" id="KW-1185">Reference proteome</keyword>
<sequence length="308" mass="33834">MAQDPREYMQRLQRAIQQRGAGGFGGGMPSGGAAGRGIFGLVALGVGATILSNSLFNVDGGHRAIKYTRIGGVKKEIYAEGTHLRIPWFETPIDYDVRAKPRNVASLTGTKDLQMVNITCRVLSRPSVEALPQIYRTLGTDYDERVLPSIVNEVLKAVVAQFNASQLITQRENVARLIRDNLARRAARFNIILDDVSLTHLAFSPEFTAAVESKQVAQQEAQRAAFIVDRARQEKQATIVRAQGEARSAELVGEAIKKSRSYVDLKQIENARNIASILQESGGKNKLYLDSEGLGLNVHPGEHENKRS</sequence>
<evidence type="ECO:0000313" key="10">
    <source>
        <dbReference type="EMBL" id="KAK5950197.1"/>
    </source>
</evidence>
<dbReference type="SUPFAM" id="SSF117892">
    <property type="entry name" value="Band 7/SPFH domain"/>
    <property type="match status" value="1"/>
</dbReference>
<evidence type="ECO:0000256" key="2">
    <source>
        <dbReference type="ARBA" id="ARBA00009658"/>
    </source>
</evidence>
<reference evidence="10 11" key="1">
    <citation type="submission" date="2022-12" db="EMBL/GenBank/DDBJ databases">
        <title>Genomic features and morphological characterization of a novel Knufia sp. strain isolated from spacecraft assembly facility.</title>
        <authorList>
            <person name="Teixeira M."/>
            <person name="Chander A.M."/>
            <person name="Stajich J.E."/>
            <person name="Venkateswaran K."/>
        </authorList>
    </citation>
    <scope>NUCLEOTIDE SEQUENCE [LARGE SCALE GENOMIC DNA]</scope>
    <source>
        <strain evidence="10 11">FJI-L2-BK-P2</strain>
    </source>
</reference>
<evidence type="ECO:0000256" key="6">
    <source>
        <dbReference type="ARBA" id="ARBA00053189"/>
    </source>
</evidence>
<dbReference type="InterPro" id="IPR001107">
    <property type="entry name" value="Band_7"/>
</dbReference>
<dbReference type="GO" id="GO:0007005">
    <property type="term" value="P:mitochondrion organization"/>
    <property type="evidence" value="ECO:0007669"/>
    <property type="project" value="TreeGrafter"/>
</dbReference>
<dbReference type="SMART" id="SM00244">
    <property type="entry name" value="PHB"/>
    <property type="match status" value="1"/>
</dbReference>
<evidence type="ECO:0000256" key="5">
    <source>
        <dbReference type="ARBA" id="ARBA00023136"/>
    </source>
</evidence>
<organism evidence="10 11">
    <name type="scientific">Knufia fluminis</name>
    <dbReference type="NCBI Taxonomy" id="191047"/>
    <lineage>
        <taxon>Eukaryota</taxon>
        <taxon>Fungi</taxon>
        <taxon>Dikarya</taxon>
        <taxon>Ascomycota</taxon>
        <taxon>Pezizomycotina</taxon>
        <taxon>Eurotiomycetes</taxon>
        <taxon>Chaetothyriomycetidae</taxon>
        <taxon>Chaetothyriales</taxon>
        <taxon>Trichomeriaceae</taxon>
        <taxon>Knufia</taxon>
    </lineage>
</organism>
<protein>
    <recommendedName>
        <fullName evidence="8">Prohibitin</fullName>
    </recommendedName>
</protein>